<evidence type="ECO:0000313" key="2">
    <source>
        <dbReference type="EMBL" id="CAE0814141.1"/>
    </source>
</evidence>
<proteinExistence type="predicted"/>
<name>A0A7S4FT72_9EUGL</name>
<protein>
    <submittedName>
        <fullName evidence="2">Uncharacterized protein</fullName>
    </submittedName>
</protein>
<feature type="region of interest" description="Disordered" evidence="1">
    <location>
        <begin position="124"/>
        <end position="143"/>
    </location>
</feature>
<organism evidence="2">
    <name type="scientific">Eutreptiella gymnastica</name>
    <dbReference type="NCBI Taxonomy" id="73025"/>
    <lineage>
        <taxon>Eukaryota</taxon>
        <taxon>Discoba</taxon>
        <taxon>Euglenozoa</taxon>
        <taxon>Euglenida</taxon>
        <taxon>Spirocuta</taxon>
        <taxon>Euglenophyceae</taxon>
        <taxon>Eutreptiales</taxon>
        <taxon>Eutreptiaceae</taxon>
        <taxon>Eutreptiella</taxon>
    </lineage>
</organism>
<reference evidence="2" key="1">
    <citation type="submission" date="2021-01" db="EMBL/GenBank/DDBJ databases">
        <authorList>
            <person name="Corre E."/>
            <person name="Pelletier E."/>
            <person name="Niang G."/>
            <person name="Scheremetjew M."/>
            <person name="Finn R."/>
            <person name="Kale V."/>
            <person name="Holt S."/>
            <person name="Cochrane G."/>
            <person name="Meng A."/>
            <person name="Brown T."/>
            <person name="Cohen L."/>
        </authorList>
    </citation>
    <scope>NUCLEOTIDE SEQUENCE</scope>
    <source>
        <strain evidence="2">CCMP1594</strain>
    </source>
</reference>
<accession>A0A7S4FT72</accession>
<dbReference type="AlphaFoldDB" id="A0A7S4FT72"/>
<gene>
    <name evidence="2" type="ORF">EGYM00163_LOCUS25294</name>
</gene>
<dbReference type="EMBL" id="HBJA01071944">
    <property type="protein sequence ID" value="CAE0814141.1"/>
    <property type="molecule type" value="Transcribed_RNA"/>
</dbReference>
<evidence type="ECO:0000256" key="1">
    <source>
        <dbReference type="SAM" id="MobiDB-lite"/>
    </source>
</evidence>
<sequence length="143" mass="15736">MQTLSHSQNQWPTSRPKVQKPLIWLQHFSFSIGAGCDRQTSTDTVTPPFMHICCACLRYMPCNGDIPGAWAPGTCHRALQQFSTLSLGLAVLNLKPLPALRLQMEWAPREWKAAAVSPGKDILAPSTELQSHPSPIVPPLAQN</sequence>